<evidence type="ECO:0000313" key="3">
    <source>
        <dbReference type="EMBL" id="EAQ83546.1"/>
    </source>
</evidence>
<dbReference type="RefSeq" id="XP_001227877.1">
    <property type="nucleotide sequence ID" value="XM_001227876.1"/>
</dbReference>
<dbReference type="EMBL" id="CH408035">
    <property type="protein sequence ID" value="EAQ83546.1"/>
    <property type="molecule type" value="Genomic_DNA"/>
</dbReference>
<feature type="compositionally biased region" description="Basic residues" evidence="2">
    <location>
        <begin position="1"/>
        <end position="21"/>
    </location>
</feature>
<dbReference type="GeneID" id="4396272"/>
<dbReference type="Proteomes" id="UP000001056">
    <property type="component" value="Unassembled WGS sequence"/>
</dbReference>
<keyword evidence="4" id="KW-1185">Reference proteome</keyword>
<dbReference type="InParanoid" id="Q2GQ04"/>
<evidence type="ECO:0000256" key="1">
    <source>
        <dbReference type="SAM" id="Coils"/>
    </source>
</evidence>
<dbReference type="VEuPathDB" id="FungiDB:CHGG_09950"/>
<dbReference type="HOGENOM" id="CLU_1805962_0_0_1"/>
<organism evidence="3 4">
    <name type="scientific">Chaetomium globosum (strain ATCC 6205 / CBS 148.51 / DSM 1962 / NBRC 6347 / NRRL 1970)</name>
    <name type="common">Soil fungus</name>
    <dbReference type="NCBI Taxonomy" id="306901"/>
    <lineage>
        <taxon>Eukaryota</taxon>
        <taxon>Fungi</taxon>
        <taxon>Dikarya</taxon>
        <taxon>Ascomycota</taxon>
        <taxon>Pezizomycotina</taxon>
        <taxon>Sordariomycetes</taxon>
        <taxon>Sordariomycetidae</taxon>
        <taxon>Sordariales</taxon>
        <taxon>Chaetomiaceae</taxon>
        <taxon>Chaetomium</taxon>
    </lineage>
</organism>
<feature type="compositionally biased region" description="Low complexity" evidence="2">
    <location>
        <begin position="66"/>
        <end position="84"/>
    </location>
</feature>
<reference evidence="4" key="1">
    <citation type="journal article" date="2015" name="Genome Announc.">
        <title>Draft genome sequence of the cellulolytic fungus Chaetomium globosum.</title>
        <authorList>
            <person name="Cuomo C.A."/>
            <person name="Untereiner W.A."/>
            <person name="Ma L.-J."/>
            <person name="Grabherr M."/>
            <person name="Birren B.W."/>
        </authorList>
    </citation>
    <scope>NUCLEOTIDE SEQUENCE [LARGE SCALE GENOMIC DNA]</scope>
    <source>
        <strain evidence="4">ATCC 6205 / CBS 148.51 / DSM 1962 / NBRC 6347 / NRRL 1970</strain>
    </source>
</reference>
<feature type="region of interest" description="Disordered" evidence="2">
    <location>
        <begin position="1"/>
        <end position="90"/>
    </location>
</feature>
<feature type="coiled-coil region" evidence="1">
    <location>
        <begin position="108"/>
        <end position="142"/>
    </location>
</feature>
<accession>Q2GQ04</accession>
<proteinExistence type="predicted"/>
<keyword evidence="1" id="KW-0175">Coiled coil</keyword>
<sequence>MGSKKWQAKRRILNKQRRKARRAAEIAARNAGTQAEAEQVSKVSESASAPETAPQVNKEPAGQKVSASSPSSKPTKPKATTPAARGEIKTINLRHRLRILEKTVAGTVQGGAKRMKQYEERMRKLEQENLLLRADVAALRRGW</sequence>
<dbReference type="AlphaFoldDB" id="Q2GQ04"/>
<name>Q2GQ04_CHAGB</name>
<evidence type="ECO:0000256" key="2">
    <source>
        <dbReference type="SAM" id="MobiDB-lite"/>
    </source>
</evidence>
<gene>
    <name evidence="3" type="ORF">CHGG_09950</name>
</gene>
<evidence type="ECO:0000313" key="4">
    <source>
        <dbReference type="Proteomes" id="UP000001056"/>
    </source>
</evidence>
<protein>
    <submittedName>
        <fullName evidence="3">Uncharacterized protein</fullName>
    </submittedName>
</protein>